<dbReference type="InterPro" id="IPR006530">
    <property type="entry name" value="YD"/>
</dbReference>
<evidence type="ECO:0000256" key="1">
    <source>
        <dbReference type="SAM" id="SignalP"/>
    </source>
</evidence>
<name>A0ABT8ZGK1_9SPHN</name>
<evidence type="ECO:0000313" key="3">
    <source>
        <dbReference type="EMBL" id="MDO7833668.1"/>
    </source>
</evidence>
<dbReference type="Pfam" id="PF20148">
    <property type="entry name" value="DUF6531"/>
    <property type="match status" value="1"/>
</dbReference>
<gene>
    <name evidence="3" type="ORF">Q4610_01290</name>
</gene>
<reference evidence="3" key="1">
    <citation type="submission" date="2023-07" db="EMBL/GenBank/DDBJ databases">
        <title>Bacterial whole genome sequence for Sphingobium sp. HBC34.</title>
        <authorList>
            <person name="Le V."/>
            <person name="Ko S.-R."/>
            <person name="Ahn C.-Y."/>
            <person name="Oh H.-M."/>
        </authorList>
    </citation>
    <scope>NUCLEOTIDE SEQUENCE</scope>
    <source>
        <strain evidence="3">HBC34</strain>
    </source>
</reference>
<keyword evidence="4" id="KW-1185">Reference proteome</keyword>
<sequence length="1349" mass="144334">MSKRCAKILFLCASALAAGAIGDVAKADVPALKVGTAPLVSPSAALTYYGSPSSPTPPVIRDTTIQERARALNYDIDQIYISLRDNVDVIPIFALQKGAKGVILDNSGTAFDIAHAMVEMLREADAVSAKGYNPTYRMGVITLTGAQFASWFGISNADAARAILADGGIPASVVSSGATITSVQMLHVWVDAVIGGTHYLFDPAFKSYTSTSPIDVASAMSFSGPDLRAAGDAGATSTATSILAFNQSSFRTKLTQFRTTLEQYLRTNHPGQRIEAVVGERLITPSGLPPRSTSLAYVTSTDRTWTGDIPNSLRTAITVSLNGSAYGTYYADQIYGRFLAFGFTNGASGTARGAVVDRIYGIAEHCDFFVSGTPAQQVTATIEINHAYAAISGSYMDRTLSKKIVPNRCNGSAFYLTNDWSDTGSEISRQLSKAAVALLERPYGVPGSPIQNSSSYAKITSQYARYVKLAQSLLGVKYQIHDLIGLHHIDRIGLITRSVASGGAVFEQGSEQQMLTTDFEGAISVNPLDLVDGSRRGAASHVAIAGLDFAENGALREENDTVRDMTPLTLFTGQNTLSSSPGNYYYYLANPANWSSIRSSLSAYPAAALSVLDGYIAEGYHLTLPQRGDLRQQPFFVNLGSGATRSTRLVEVYGGSTELTRAVFHAFKPGAAGIDGGAYLIFDPKRGRPLKGGVGVSLIDSAGTLLKTPDRPEKESRQPLFSQVSVNGQNGTLAYASQADLSDGTGEFPYRLEFRRRYTSGDTNDVGLGVGWQHNWMQTISSGNDGAAIIGDKGAQGAAAAIVAIWASNDLMLSAPTPSRLIALANAEKWLADQTIDNVVTVNRAFDGDENFFRQGDGTFISAEPSGSTLMQSGQPADSIVNRLTYRDVSYSYSSSDGSIRNYDFVGMSSVDPAEAASVSSDARKTLYLSNWVMPDGFRIDTRYLYRFDNNLVYFQEAENSLGRFISTHGVDLGDWGDHPTCPNGPNSLIVWVGPRPGETKYQNSAGDEVRFLKTASNQWIAVPNSEGDPPIRCDDKGRVATIFTTHPSTTTSTVDVLGSNWAYGSATATNPYMNFPTIGTVYQPSSSTNAAIEFFYGLRGNIRSVKDARGNSFLYRSSPNRAEIDDPLGNGSVEYFDGFGRTIAAIDSLGNRTSRIYNFRNQVTRITQPELNFTTYTYDVRGNRLSETITPKPGSALTPTSTVTSYVEGATLQTCVNLKRCNRPLTSTDARARVTDYDWDAASGNLLSVTLPADAVGARPKTTYVYSSFPGDSSGGGTFTLPTQRQERISSSVSTTTTFSYGDAANHFGLTGSTVDSGGLALRTCVTLDAIGNPISLTTPNAGLGSCP</sequence>
<comment type="caution">
    <text evidence="3">The sequence shown here is derived from an EMBL/GenBank/DDBJ whole genome shotgun (WGS) entry which is preliminary data.</text>
</comment>
<keyword evidence="1" id="KW-0732">Signal</keyword>
<feature type="domain" description="DUF6531" evidence="2">
    <location>
        <begin position="744"/>
        <end position="795"/>
    </location>
</feature>
<accession>A0ABT8ZGK1</accession>
<dbReference type="Proteomes" id="UP001176471">
    <property type="component" value="Unassembled WGS sequence"/>
</dbReference>
<dbReference type="InterPro" id="IPR045351">
    <property type="entry name" value="DUF6531"/>
</dbReference>
<dbReference type="EMBL" id="JAUQOM010000001">
    <property type="protein sequence ID" value="MDO7833668.1"/>
    <property type="molecule type" value="Genomic_DNA"/>
</dbReference>
<feature type="signal peptide" evidence="1">
    <location>
        <begin position="1"/>
        <end position="20"/>
    </location>
</feature>
<dbReference type="RefSeq" id="WP_304534208.1">
    <property type="nucleotide sequence ID" value="NZ_JAUQOM010000001.1"/>
</dbReference>
<protein>
    <submittedName>
        <fullName evidence="3">DUF6531 domain-containing protein</fullName>
    </submittedName>
</protein>
<proteinExistence type="predicted"/>
<dbReference type="Gene3D" id="2.180.10.10">
    <property type="entry name" value="RHS repeat-associated core"/>
    <property type="match status" value="1"/>
</dbReference>
<organism evidence="3 4">
    <name type="scientific">Sphingobium cyanobacteriorum</name>
    <dbReference type="NCBI Taxonomy" id="3063954"/>
    <lineage>
        <taxon>Bacteria</taxon>
        <taxon>Pseudomonadati</taxon>
        <taxon>Pseudomonadota</taxon>
        <taxon>Alphaproteobacteria</taxon>
        <taxon>Sphingomonadales</taxon>
        <taxon>Sphingomonadaceae</taxon>
        <taxon>Sphingobium</taxon>
    </lineage>
</organism>
<feature type="chain" id="PRO_5045173249" evidence="1">
    <location>
        <begin position="21"/>
        <end position="1349"/>
    </location>
</feature>
<evidence type="ECO:0000259" key="2">
    <source>
        <dbReference type="Pfam" id="PF20148"/>
    </source>
</evidence>
<evidence type="ECO:0000313" key="4">
    <source>
        <dbReference type="Proteomes" id="UP001176471"/>
    </source>
</evidence>
<dbReference type="NCBIfam" id="TIGR01643">
    <property type="entry name" value="YD_repeat_2x"/>
    <property type="match status" value="1"/>
</dbReference>